<comment type="caution">
    <text evidence="3">The sequence shown here is derived from an EMBL/GenBank/DDBJ whole genome shotgun (WGS) entry which is preliminary data.</text>
</comment>
<accession>A6GAM9</accession>
<name>A6GAM9_9BACT</name>
<evidence type="ECO:0000256" key="1">
    <source>
        <dbReference type="SAM" id="Coils"/>
    </source>
</evidence>
<organism evidence="3 4">
    <name type="scientific">Plesiocystis pacifica SIR-1</name>
    <dbReference type="NCBI Taxonomy" id="391625"/>
    <lineage>
        <taxon>Bacteria</taxon>
        <taxon>Pseudomonadati</taxon>
        <taxon>Myxococcota</taxon>
        <taxon>Polyangia</taxon>
        <taxon>Nannocystales</taxon>
        <taxon>Nannocystaceae</taxon>
        <taxon>Plesiocystis</taxon>
    </lineage>
</organism>
<dbReference type="OrthoDB" id="5524303at2"/>
<keyword evidence="4" id="KW-1185">Reference proteome</keyword>
<evidence type="ECO:0000313" key="4">
    <source>
        <dbReference type="Proteomes" id="UP000005801"/>
    </source>
</evidence>
<evidence type="ECO:0000313" key="3">
    <source>
        <dbReference type="EMBL" id="EDM77091.1"/>
    </source>
</evidence>
<dbReference type="AlphaFoldDB" id="A6GAM9"/>
<proteinExistence type="predicted"/>
<sequence length="206" mass="23782">MISDEERPAPTQSGAWDPAVQAELDETRADLTRAEGNVRLQAQRCAALEDRVAELELLLTRETRARQEAELQGAAADRKVEELRQDLESARKSSGSAKAPASLEISRAFQEKLLEVEQLTRQRDTLRRSTDEWRTRARALQRERDELTEKFERAQIQLVDLRARDDNNKKRLEDLQRLSAEQARELEVAERRTQHLRQRLGASMSR</sequence>
<feature type="coiled-coil region" evidence="1">
    <location>
        <begin position="38"/>
        <end position="199"/>
    </location>
</feature>
<dbReference type="RefSeq" id="WP_006973771.1">
    <property type="nucleotide sequence ID" value="NZ_ABCS01000052.1"/>
</dbReference>
<reference evidence="3 4" key="1">
    <citation type="submission" date="2007-06" db="EMBL/GenBank/DDBJ databases">
        <authorList>
            <person name="Shimkets L."/>
            <person name="Ferriera S."/>
            <person name="Johnson J."/>
            <person name="Kravitz S."/>
            <person name="Beeson K."/>
            <person name="Sutton G."/>
            <person name="Rogers Y.-H."/>
            <person name="Friedman R."/>
            <person name="Frazier M."/>
            <person name="Venter J.C."/>
        </authorList>
    </citation>
    <scope>NUCLEOTIDE SEQUENCE [LARGE SCALE GENOMIC DNA]</scope>
    <source>
        <strain evidence="3 4">SIR-1</strain>
    </source>
</reference>
<dbReference type="Proteomes" id="UP000005801">
    <property type="component" value="Unassembled WGS sequence"/>
</dbReference>
<keyword evidence="1" id="KW-0175">Coiled coil</keyword>
<protein>
    <submittedName>
        <fullName evidence="3">Uncharacterized protein</fullName>
    </submittedName>
</protein>
<gene>
    <name evidence="3" type="ORF">PPSIR1_19649</name>
</gene>
<dbReference type="EMBL" id="ABCS01000052">
    <property type="protein sequence ID" value="EDM77091.1"/>
    <property type="molecule type" value="Genomic_DNA"/>
</dbReference>
<feature type="region of interest" description="Disordered" evidence="2">
    <location>
        <begin position="1"/>
        <end position="21"/>
    </location>
</feature>
<evidence type="ECO:0000256" key="2">
    <source>
        <dbReference type="SAM" id="MobiDB-lite"/>
    </source>
</evidence>